<feature type="binding site" evidence="18">
    <location>
        <position position="421"/>
    </location>
    <ligand>
        <name>acetyl-CoA</name>
        <dbReference type="ChEBI" id="CHEBI:57288"/>
    </ligand>
</feature>
<comment type="catalytic activity">
    <reaction evidence="16 18">
        <text>N-acetyl-alpha-D-glucosamine 1-phosphate + UTP + H(+) = UDP-N-acetyl-alpha-D-glucosamine + diphosphate</text>
        <dbReference type="Rhea" id="RHEA:13509"/>
        <dbReference type="ChEBI" id="CHEBI:15378"/>
        <dbReference type="ChEBI" id="CHEBI:33019"/>
        <dbReference type="ChEBI" id="CHEBI:46398"/>
        <dbReference type="ChEBI" id="CHEBI:57705"/>
        <dbReference type="ChEBI" id="CHEBI:57776"/>
        <dbReference type="EC" id="2.7.7.23"/>
    </reaction>
</comment>
<evidence type="ECO:0000256" key="11">
    <source>
        <dbReference type="ARBA" id="ARBA00022984"/>
    </source>
</evidence>
<dbReference type="CDD" id="cd03353">
    <property type="entry name" value="LbH_GlmU_C"/>
    <property type="match status" value="1"/>
</dbReference>
<evidence type="ECO:0000256" key="16">
    <source>
        <dbReference type="ARBA" id="ARBA00048493"/>
    </source>
</evidence>
<dbReference type="RefSeq" id="WP_311659612.1">
    <property type="nucleotide sequence ID" value="NZ_JAVRHY010000012.1"/>
</dbReference>
<evidence type="ECO:0000256" key="6">
    <source>
        <dbReference type="ARBA" id="ARBA00022695"/>
    </source>
</evidence>
<keyword evidence="5 18" id="KW-0808">Transferase</keyword>
<evidence type="ECO:0000256" key="1">
    <source>
        <dbReference type="ARBA" id="ARBA00004496"/>
    </source>
</evidence>
<keyword evidence="11 18" id="KW-0573">Peptidoglycan synthesis</keyword>
<feature type="binding site" evidence="18">
    <location>
        <position position="225"/>
    </location>
    <ligand>
        <name>UDP-N-acetyl-alpha-D-glucosamine</name>
        <dbReference type="ChEBI" id="CHEBI:57705"/>
    </ligand>
</feature>
<evidence type="ECO:0000256" key="8">
    <source>
        <dbReference type="ARBA" id="ARBA00022737"/>
    </source>
</evidence>
<feature type="binding site" evidence="18">
    <location>
        <position position="137"/>
    </location>
    <ligand>
        <name>UDP-N-acetyl-alpha-D-glucosamine</name>
        <dbReference type="ChEBI" id="CHEBI:57705"/>
    </ligand>
</feature>
<comment type="subunit">
    <text evidence="18">Homotrimer.</text>
</comment>
<accession>A0ABU3BAV1</accession>
<feature type="binding site" evidence="18">
    <location>
        <position position="73"/>
    </location>
    <ligand>
        <name>UDP-N-acetyl-alpha-D-glucosamine</name>
        <dbReference type="ChEBI" id="CHEBI:57705"/>
    </ligand>
</feature>
<evidence type="ECO:0000259" key="20">
    <source>
        <dbReference type="Pfam" id="PF25087"/>
    </source>
</evidence>
<gene>
    <name evidence="18 21" type="primary">glmU</name>
    <name evidence="21" type="ORF">RM531_12235</name>
</gene>
<feature type="binding site" evidence="18">
    <location>
        <position position="167"/>
    </location>
    <ligand>
        <name>UDP-N-acetyl-alpha-D-glucosamine</name>
        <dbReference type="ChEBI" id="CHEBI:57705"/>
    </ligand>
</feature>
<evidence type="ECO:0000256" key="7">
    <source>
        <dbReference type="ARBA" id="ARBA00022723"/>
    </source>
</evidence>
<evidence type="ECO:0000256" key="17">
    <source>
        <dbReference type="ARBA" id="ARBA00049628"/>
    </source>
</evidence>
<feature type="binding site" evidence="18">
    <location>
        <position position="403"/>
    </location>
    <ligand>
        <name>acetyl-CoA</name>
        <dbReference type="ChEBI" id="CHEBI:57288"/>
    </ligand>
</feature>
<feature type="region of interest" description="N-acetyltransferase" evidence="18">
    <location>
        <begin position="249"/>
        <end position="453"/>
    </location>
</feature>
<dbReference type="InterPro" id="IPR056729">
    <property type="entry name" value="GMPPB_C"/>
</dbReference>
<evidence type="ECO:0000256" key="5">
    <source>
        <dbReference type="ARBA" id="ARBA00022679"/>
    </source>
</evidence>
<feature type="binding site" evidence="18">
    <location>
        <position position="364"/>
    </location>
    <ligand>
        <name>UDP-N-acetyl-alpha-D-glucosamine</name>
        <dbReference type="ChEBI" id="CHEBI:57705"/>
    </ligand>
</feature>
<feature type="domain" description="MobA-like NTP transferase" evidence="19">
    <location>
        <begin position="6"/>
        <end position="121"/>
    </location>
</feature>
<comment type="function">
    <text evidence="17 18">Catalyzes the last two sequential reactions in the de novo biosynthetic pathway for UDP-N-acetylglucosamine (UDP-GlcNAc). The C-terminal domain catalyzes the transfer of acetyl group from acetyl coenzyme A to glucosamine-1-phosphate (GlcN-1-P) to produce N-acetylglucosamine-1-phosphate (GlcNAc-1-P), which is converted into UDP-GlcNAc by the transfer of uridine 5-monophosphate (from uridine 5-triphosphate), a reaction catalyzed by the N-terminal domain.</text>
</comment>
<feature type="binding site" evidence="18">
    <location>
        <begin position="100"/>
        <end position="102"/>
    </location>
    <ligand>
        <name>UDP-N-acetyl-alpha-D-glucosamine</name>
        <dbReference type="ChEBI" id="CHEBI:57705"/>
    </ligand>
</feature>
<comment type="catalytic activity">
    <reaction evidence="15 18">
        <text>alpha-D-glucosamine 1-phosphate + acetyl-CoA = N-acetyl-alpha-D-glucosamine 1-phosphate + CoA + H(+)</text>
        <dbReference type="Rhea" id="RHEA:13725"/>
        <dbReference type="ChEBI" id="CHEBI:15378"/>
        <dbReference type="ChEBI" id="CHEBI:57287"/>
        <dbReference type="ChEBI" id="CHEBI:57288"/>
        <dbReference type="ChEBI" id="CHEBI:57776"/>
        <dbReference type="ChEBI" id="CHEBI:58516"/>
        <dbReference type="EC" id="2.3.1.157"/>
    </reaction>
</comment>
<feature type="binding site" evidence="18">
    <location>
        <begin position="8"/>
        <end position="11"/>
    </location>
    <ligand>
        <name>UDP-N-acetyl-alpha-D-glucosamine</name>
        <dbReference type="ChEBI" id="CHEBI:57705"/>
    </ligand>
</feature>
<dbReference type="EMBL" id="JAVRHY010000012">
    <property type="protein sequence ID" value="MDT0619245.1"/>
    <property type="molecule type" value="Genomic_DNA"/>
</dbReference>
<feature type="binding site" evidence="18">
    <location>
        <position position="225"/>
    </location>
    <ligand>
        <name>Mg(2+)</name>
        <dbReference type="ChEBI" id="CHEBI:18420"/>
    </ligand>
</feature>
<feature type="binding site" evidence="18">
    <location>
        <position position="102"/>
    </location>
    <ligand>
        <name>Mg(2+)</name>
        <dbReference type="ChEBI" id="CHEBI:18420"/>
    </ligand>
</feature>
<evidence type="ECO:0000256" key="4">
    <source>
        <dbReference type="ARBA" id="ARBA00022490"/>
    </source>
</evidence>
<keyword evidence="13 18" id="KW-0012">Acyltransferase</keyword>
<evidence type="ECO:0000256" key="13">
    <source>
        <dbReference type="ARBA" id="ARBA00023315"/>
    </source>
</evidence>
<dbReference type="InterPro" id="IPR050065">
    <property type="entry name" value="GlmU-like"/>
</dbReference>
<dbReference type="InterPro" id="IPR038009">
    <property type="entry name" value="GlmU_C_LbH"/>
</dbReference>
<feature type="binding site" evidence="18">
    <location>
        <position position="438"/>
    </location>
    <ligand>
        <name>acetyl-CoA</name>
        <dbReference type="ChEBI" id="CHEBI:57288"/>
    </ligand>
</feature>
<evidence type="ECO:0000259" key="19">
    <source>
        <dbReference type="Pfam" id="PF12804"/>
    </source>
</evidence>
<evidence type="ECO:0000256" key="3">
    <source>
        <dbReference type="ARBA" id="ARBA00007947"/>
    </source>
</evidence>
<keyword evidence="7 18" id="KW-0479">Metal-binding</keyword>
<dbReference type="InterPro" id="IPR011004">
    <property type="entry name" value="Trimer_LpxA-like_sf"/>
</dbReference>
<evidence type="ECO:0000256" key="14">
    <source>
        <dbReference type="ARBA" id="ARBA00023316"/>
    </source>
</evidence>
<dbReference type="EC" id="2.3.1.157" evidence="18"/>
<evidence type="ECO:0000256" key="2">
    <source>
        <dbReference type="ARBA" id="ARBA00007707"/>
    </source>
</evidence>
<dbReference type="SUPFAM" id="SSF53448">
    <property type="entry name" value="Nucleotide-diphospho-sugar transferases"/>
    <property type="match status" value="1"/>
</dbReference>
<feature type="binding site" evidence="18">
    <location>
        <position position="331"/>
    </location>
    <ligand>
        <name>UDP-N-acetyl-alpha-D-glucosamine</name>
        <dbReference type="ChEBI" id="CHEBI:57705"/>
    </ligand>
</feature>
<comment type="subcellular location">
    <subcellularLocation>
        <location evidence="1 18">Cytoplasm</location>
    </subcellularLocation>
</comment>
<feature type="domain" description="Mannose-1-phosphate guanyltransferase C-terminal" evidence="20">
    <location>
        <begin position="268"/>
        <end position="353"/>
    </location>
</feature>
<keyword evidence="9 18" id="KW-0460">Magnesium</keyword>
<protein>
    <recommendedName>
        <fullName evidence="18">Bifunctional protein GlmU</fullName>
    </recommendedName>
    <domain>
        <recommendedName>
            <fullName evidence="18">UDP-N-acetylglucosamine pyrophosphorylase</fullName>
            <ecNumber evidence="18">2.7.7.23</ecNumber>
        </recommendedName>
        <alternativeName>
            <fullName evidence="18">N-acetylglucosamine-1-phosphate uridyltransferase</fullName>
        </alternativeName>
    </domain>
    <domain>
        <recommendedName>
            <fullName evidence="18">Glucosamine-1-phosphate N-acetyltransferase</fullName>
            <ecNumber evidence="18">2.3.1.157</ecNumber>
        </recommendedName>
    </domain>
</protein>
<proteinExistence type="inferred from homology"/>
<sequence length="453" mass="48139">MALHIVVLAAGQGTRMRSALPKVLQPLGDRPLLTHVVETAQQLAPARIHVVYGHGAEQVQSALGYLDVAWVHQAEQLGTGHAVAQAIGDIPDDARVLVLYGDVPLIRAETLQTLTEAGGADALSLLTVTLDDPTGYGRIIRDDGNRVVGIVEHRDATVDQRHVREINTGLLCAPAARLRDWLARINDQNTQGEYYLTDIVALAAADGVRVVAGQGGSAEEVQGINDRQDLALAERLLQRRQAAEVMAQGVTLRDPQRFDLRGRLNAGRDCVIDIDVVIEGDVVLGEGVHIGPYTTIRNSRVGDGCTVHSHTVIEHARVGDRCQIGPFARLRPDTDLAERARVGNFVETKNVQVGAGSKINHLSYVGDADLGKDVNVGAGVITCNYDGAAKHRTVIGDGAFIGSDCQLVAPVVVAAGATIGAGSTITKNAPAGKLTVSRSRQITVPGWKRPEKG</sequence>
<comment type="similarity">
    <text evidence="2 18">In the C-terminal section; belongs to the transferase hexapeptide repeat family.</text>
</comment>
<dbReference type="SUPFAM" id="SSF51161">
    <property type="entry name" value="Trimeric LpxA-like enzymes"/>
    <property type="match status" value="1"/>
</dbReference>
<feature type="region of interest" description="Pyrophosphorylase" evidence="18">
    <location>
        <begin position="1"/>
        <end position="227"/>
    </location>
</feature>
<feature type="binding site" evidence="18">
    <location>
        <position position="152"/>
    </location>
    <ligand>
        <name>UDP-N-acetyl-alpha-D-glucosamine</name>
        <dbReference type="ChEBI" id="CHEBI:57705"/>
    </ligand>
</feature>
<dbReference type="Proteomes" id="UP001259982">
    <property type="component" value="Unassembled WGS sequence"/>
</dbReference>
<keyword evidence="22" id="KW-1185">Reference proteome</keyword>
<evidence type="ECO:0000313" key="21">
    <source>
        <dbReference type="EMBL" id="MDT0619245.1"/>
    </source>
</evidence>
<comment type="pathway">
    <text evidence="18">Nucleotide-sugar biosynthesis; UDP-N-acetyl-alpha-D-glucosamine biosynthesis; N-acetyl-alpha-D-glucosamine 1-phosphate from alpha-D-glucosamine 6-phosphate (route II): step 2/2.</text>
</comment>
<dbReference type="PANTHER" id="PTHR43584">
    <property type="entry name" value="NUCLEOTIDYL TRANSFERASE"/>
    <property type="match status" value="1"/>
</dbReference>
<dbReference type="InterPro" id="IPR005882">
    <property type="entry name" value="Bifunctional_GlmU"/>
</dbReference>
<comment type="caution">
    <text evidence="21">The sequence shown here is derived from an EMBL/GenBank/DDBJ whole genome shotgun (WGS) entry which is preliminary data.</text>
</comment>
<dbReference type="EC" id="2.7.7.23" evidence="18"/>
<dbReference type="InterPro" id="IPR025877">
    <property type="entry name" value="MobA-like_NTP_Trfase"/>
</dbReference>
<feature type="binding site" evidence="18">
    <location>
        <begin position="78"/>
        <end position="79"/>
    </location>
    <ligand>
        <name>UDP-N-acetyl-alpha-D-glucosamine</name>
        <dbReference type="ChEBI" id="CHEBI:57705"/>
    </ligand>
</feature>
<feature type="binding site" evidence="18">
    <location>
        <position position="349"/>
    </location>
    <ligand>
        <name>UDP-N-acetyl-alpha-D-glucosamine</name>
        <dbReference type="ChEBI" id="CHEBI:57705"/>
    </ligand>
</feature>
<evidence type="ECO:0000313" key="22">
    <source>
        <dbReference type="Proteomes" id="UP001259982"/>
    </source>
</evidence>
<organism evidence="21 22">
    <name type="scientific">Spectribacter acetivorans</name>
    <dbReference type="NCBI Taxonomy" id="3075603"/>
    <lineage>
        <taxon>Bacteria</taxon>
        <taxon>Pseudomonadati</taxon>
        <taxon>Pseudomonadota</taxon>
        <taxon>Gammaproteobacteria</taxon>
        <taxon>Salinisphaerales</taxon>
        <taxon>Salinisphaeraceae</taxon>
        <taxon>Spectribacter</taxon>
    </lineage>
</organism>
<keyword evidence="4 18" id="KW-0963">Cytoplasm</keyword>
<feature type="binding site" evidence="18">
    <location>
        <position position="378"/>
    </location>
    <ligand>
        <name>acetyl-CoA</name>
        <dbReference type="ChEBI" id="CHEBI:57288"/>
    </ligand>
</feature>
<feature type="active site" description="Proton acceptor" evidence="18">
    <location>
        <position position="361"/>
    </location>
</feature>
<evidence type="ECO:0000256" key="9">
    <source>
        <dbReference type="ARBA" id="ARBA00022842"/>
    </source>
</evidence>
<dbReference type="Pfam" id="PF12804">
    <property type="entry name" value="NTP_transf_3"/>
    <property type="match status" value="1"/>
</dbReference>
<comment type="pathway">
    <text evidence="18">Bacterial outer membrane biogenesis; LPS lipid A biosynthesis.</text>
</comment>
<evidence type="ECO:0000256" key="18">
    <source>
        <dbReference type="HAMAP-Rule" id="MF_01631"/>
    </source>
</evidence>
<dbReference type="PANTHER" id="PTHR43584:SF3">
    <property type="entry name" value="BIFUNCTIONAL PROTEIN GLMU"/>
    <property type="match status" value="1"/>
</dbReference>
<comment type="cofactor">
    <cofactor evidence="18">
        <name>Mg(2+)</name>
        <dbReference type="ChEBI" id="CHEBI:18420"/>
    </cofactor>
    <text evidence="18">Binds 1 Mg(2+) ion per subunit.</text>
</comment>
<keyword evidence="12 18" id="KW-0511">Multifunctional enzyme</keyword>
<reference evidence="21 22" key="1">
    <citation type="submission" date="2023-09" db="EMBL/GenBank/DDBJ databases">
        <authorList>
            <person name="Rey-Velasco X."/>
        </authorList>
    </citation>
    <scope>NUCLEOTIDE SEQUENCE [LARGE SCALE GENOMIC DNA]</scope>
    <source>
        <strain evidence="21 22">P385</strain>
    </source>
</reference>
<dbReference type="Pfam" id="PF00132">
    <property type="entry name" value="Hexapep"/>
    <property type="match status" value="1"/>
</dbReference>
<comment type="pathway">
    <text evidence="18">Nucleotide-sugar biosynthesis; UDP-N-acetyl-alpha-D-glucosamine biosynthesis; UDP-N-acetyl-alpha-D-glucosamine from N-acetyl-alpha-D-glucosamine 1-phosphate: step 1/1.</text>
</comment>
<keyword evidence="8 18" id="KW-0677">Repeat</keyword>
<evidence type="ECO:0000256" key="10">
    <source>
        <dbReference type="ARBA" id="ARBA00022960"/>
    </source>
</evidence>
<feature type="binding site" evidence="18">
    <location>
        <position position="375"/>
    </location>
    <ligand>
        <name>UDP-N-acetyl-alpha-D-glucosamine</name>
        <dbReference type="ChEBI" id="CHEBI:57705"/>
    </ligand>
</feature>
<comment type="similarity">
    <text evidence="3 18">In the N-terminal section; belongs to the N-acetylglucosamine-1-phosphate uridyltransferase family.</text>
</comment>
<dbReference type="Pfam" id="PF25087">
    <property type="entry name" value="GMPPB_C"/>
    <property type="match status" value="1"/>
</dbReference>
<dbReference type="Gene3D" id="2.160.10.10">
    <property type="entry name" value="Hexapeptide repeat proteins"/>
    <property type="match status" value="1"/>
</dbReference>
<feature type="binding site" evidence="18">
    <location>
        <begin position="384"/>
        <end position="385"/>
    </location>
    <ligand>
        <name>acetyl-CoA</name>
        <dbReference type="ChEBI" id="CHEBI:57288"/>
    </ligand>
</feature>
<feature type="region of interest" description="Linker" evidence="18">
    <location>
        <begin position="228"/>
        <end position="248"/>
    </location>
</feature>
<feature type="binding site" evidence="18">
    <location>
        <position position="22"/>
    </location>
    <ligand>
        <name>UDP-N-acetyl-alpha-D-glucosamine</name>
        <dbReference type="ChEBI" id="CHEBI:57705"/>
    </ligand>
</feature>
<dbReference type="Gene3D" id="3.90.550.10">
    <property type="entry name" value="Spore Coat Polysaccharide Biosynthesis Protein SpsA, Chain A"/>
    <property type="match status" value="1"/>
</dbReference>
<evidence type="ECO:0000256" key="12">
    <source>
        <dbReference type="ARBA" id="ARBA00023268"/>
    </source>
</evidence>
<keyword evidence="10 18" id="KW-0133">Cell shape</keyword>
<dbReference type="CDD" id="cd02540">
    <property type="entry name" value="GT2_GlmU_N_bac"/>
    <property type="match status" value="1"/>
</dbReference>
<name>A0ABU3BAV1_9GAMM</name>
<keyword evidence="14 18" id="KW-0961">Cell wall biogenesis/degradation</keyword>
<dbReference type="HAMAP" id="MF_01631">
    <property type="entry name" value="GlmU"/>
    <property type="match status" value="1"/>
</dbReference>
<dbReference type="InterPro" id="IPR001451">
    <property type="entry name" value="Hexapep"/>
</dbReference>
<evidence type="ECO:0000256" key="15">
    <source>
        <dbReference type="ARBA" id="ARBA00048247"/>
    </source>
</evidence>
<dbReference type="GO" id="GO:0003977">
    <property type="term" value="F:UDP-N-acetylglucosamine diphosphorylase activity"/>
    <property type="evidence" value="ECO:0007669"/>
    <property type="project" value="UniProtKB-EC"/>
</dbReference>
<dbReference type="InterPro" id="IPR029044">
    <property type="entry name" value="Nucleotide-diphossugar_trans"/>
</dbReference>
<keyword evidence="6 18" id="KW-0548">Nucleotidyltransferase</keyword>
<dbReference type="NCBIfam" id="TIGR01173">
    <property type="entry name" value="glmU"/>
    <property type="match status" value="1"/>
</dbReference>
<dbReference type="GO" id="GO:0019134">
    <property type="term" value="F:glucosamine-1-phosphate N-acetyltransferase activity"/>
    <property type="evidence" value="ECO:0007669"/>
    <property type="project" value="UniProtKB-EC"/>
</dbReference>